<dbReference type="PANTHER" id="PTHR41324">
    <property type="entry name" value="MEMBRANE PROTEIN-RELATED"/>
    <property type="match status" value="1"/>
</dbReference>
<evidence type="ECO:0000313" key="3">
    <source>
        <dbReference type="Proteomes" id="UP000234748"/>
    </source>
</evidence>
<dbReference type="InterPro" id="IPR018710">
    <property type="entry name" value="DUF2232"/>
</dbReference>
<accession>A0A2N5M574</accession>
<keyword evidence="1" id="KW-1133">Transmembrane helix</keyword>
<comment type="caution">
    <text evidence="2">The sequence shown here is derived from an EMBL/GenBank/DDBJ whole genome shotgun (WGS) entry which is preliminary data.</text>
</comment>
<feature type="transmembrane region" description="Helical" evidence="1">
    <location>
        <begin position="101"/>
        <end position="124"/>
    </location>
</feature>
<dbReference type="AlphaFoldDB" id="A0A2N5M574"/>
<evidence type="ECO:0008006" key="4">
    <source>
        <dbReference type="Google" id="ProtNLM"/>
    </source>
</evidence>
<evidence type="ECO:0000313" key="2">
    <source>
        <dbReference type="EMBL" id="PLT29521.1"/>
    </source>
</evidence>
<keyword evidence="1" id="KW-0812">Transmembrane</keyword>
<sequence length="312" mass="35444">MNNGRKIAESAALMAVFCILVFLCVQLPLIGAILMFVLPLPFILVAAKYNLTWSLCYLVIGTLITVIIGTPLFVPVAFLFGGTGIAIGYNLQKRHSFGTMYVSSVIVFLFGFVALYVFSIYFLHVNILETSIDMVRDSIEQSSKMLAEMGQSPQNPAFDRFSKSLDMLMILAPSLFAVTSMIMVILILLAVTPIIKRLRSNRIEWQPISKLQMPRSILWYYLIGMILSFFIKAEETDAIYIVIVNVLYLLQTLLLLQGYSFLFFYSKLKGWPKAFSWFIVVLSLLVPIFHYVIRILGIIDLGFKFREAHNKK</sequence>
<name>A0A2N5M574_9BACI</name>
<keyword evidence="1" id="KW-0472">Membrane</keyword>
<feature type="transmembrane region" description="Helical" evidence="1">
    <location>
        <begin position="170"/>
        <end position="195"/>
    </location>
</feature>
<feature type="transmembrane region" description="Helical" evidence="1">
    <location>
        <begin position="57"/>
        <end position="89"/>
    </location>
</feature>
<feature type="transmembrane region" description="Helical" evidence="1">
    <location>
        <begin position="274"/>
        <end position="293"/>
    </location>
</feature>
<keyword evidence="3" id="KW-1185">Reference proteome</keyword>
<proteinExistence type="predicted"/>
<dbReference type="Pfam" id="PF09991">
    <property type="entry name" value="DUF2232"/>
    <property type="match status" value="1"/>
</dbReference>
<protein>
    <recommendedName>
        <fullName evidence="4">DUF2232 domain-containing protein</fullName>
    </recommendedName>
</protein>
<evidence type="ECO:0000256" key="1">
    <source>
        <dbReference type="SAM" id="Phobius"/>
    </source>
</evidence>
<feature type="transmembrane region" description="Helical" evidence="1">
    <location>
        <begin position="216"/>
        <end position="233"/>
    </location>
</feature>
<gene>
    <name evidence="2" type="ORF">CUU66_12390</name>
</gene>
<feature type="transmembrane region" description="Helical" evidence="1">
    <location>
        <begin position="12"/>
        <end position="37"/>
    </location>
</feature>
<feature type="transmembrane region" description="Helical" evidence="1">
    <location>
        <begin position="239"/>
        <end position="262"/>
    </location>
</feature>
<dbReference type="PANTHER" id="PTHR41324:SF1">
    <property type="entry name" value="DUF2232 DOMAIN-CONTAINING PROTEIN"/>
    <property type="match status" value="1"/>
</dbReference>
<dbReference type="EMBL" id="PGUY01000038">
    <property type="protein sequence ID" value="PLT29521.1"/>
    <property type="molecule type" value="Genomic_DNA"/>
</dbReference>
<dbReference type="RefSeq" id="WP_101642606.1">
    <property type="nucleotide sequence ID" value="NZ_PGUY01000038.1"/>
</dbReference>
<dbReference type="OrthoDB" id="2987886at2"/>
<organism evidence="2 3">
    <name type="scientific">Peribacillus deserti</name>
    <dbReference type="NCBI Taxonomy" id="673318"/>
    <lineage>
        <taxon>Bacteria</taxon>
        <taxon>Bacillati</taxon>
        <taxon>Bacillota</taxon>
        <taxon>Bacilli</taxon>
        <taxon>Bacillales</taxon>
        <taxon>Bacillaceae</taxon>
        <taxon>Peribacillus</taxon>
    </lineage>
</organism>
<dbReference type="Proteomes" id="UP000234748">
    <property type="component" value="Unassembled WGS sequence"/>
</dbReference>
<reference evidence="2 3" key="1">
    <citation type="submission" date="2017-11" db="EMBL/GenBank/DDBJ databases">
        <title>Comparitive Functional Genomics of Dry Heat Resistant strains isolated from the Viking Spacecraft.</title>
        <authorList>
            <person name="Seuylemezian A."/>
            <person name="Cooper K."/>
            <person name="Vaishampayan P."/>
        </authorList>
    </citation>
    <scope>NUCLEOTIDE SEQUENCE [LARGE SCALE GENOMIC DNA]</scope>
    <source>
        <strain evidence="2 3">V1-29</strain>
    </source>
</reference>